<reference evidence="8" key="1">
    <citation type="submission" date="2019-01" db="EMBL/GenBank/DDBJ databases">
        <title>Genomic analysis of Salicibibacter sp. NKC3-5.</title>
        <authorList>
            <person name="Oh Y.J."/>
        </authorList>
    </citation>
    <scope>NUCLEOTIDE SEQUENCE [LARGE SCALE GENOMIC DNA]</scope>
    <source>
        <strain evidence="8">NKC3-5</strain>
    </source>
</reference>
<name>A0A514LGX7_9BACI</name>
<feature type="transmembrane region" description="Helical" evidence="6">
    <location>
        <begin position="214"/>
        <end position="233"/>
    </location>
</feature>
<keyword evidence="4 6" id="KW-1133">Transmembrane helix</keyword>
<comment type="subcellular location">
    <subcellularLocation>
        <location evidence="1">Cell membrane</location>
        <topology evidence="1">Multi-pass membrane protein</topology>
    </subcellularLocation>
</comment>
<evidence type="ECO:0000256" key="2">
    <source>
        <dbReference type="ARBA" id="ARBA00022475"/>
    </source>
</evidence>
<dbReference type="GO" id="GO:0005886">
    <property type="term" value="C:plasma membrane"/>
    <property type="evidence" value="ECO:0007669"/>
    <property type="project" value="UniProtKB-SubCell"/>
</dbReference>
<dbReference type="EMBL" id="CP035485">
    <property type="protein sequence ID" value="QDI90795.1"/>
    <property type="molecule type" value="Genomic_DNA"/>
</dbReference>
<evidence type="ECO:0000256" key="3">
    <source>
        <dbReference type="ARBA" id="ARBA00022692"/>
    </source>
</evidence>
<dbReference type="AlphaFoldDB" id="A0A514LGX7"/>
<dbReference type="KEGG" id="sale:EPH95_06065"/>
<feature type="transmembrane region" description="Helical" evidence="6">
    <location>
        <begin position="62"/>
        <end position="86"/>
    </location>
</feature>
<gene>
    <name evidence="7" type="ORF">EPH95_06065</name>
</gene>
<sequence>MVIFSAVSAVIVYTWIGIRTSQKKRLRKWPYNRYGCWALGVVSMFLAFTLQMHGHSDFTMHMVVHLLLGMLAPLLFVLAAPVTLLLRFLPVTLARIATKFFKLRPVQFLTHPVVAAIVNFGGLWILYRTSLFEWMHMSTPLSILIHIHVFVAGFVFTSAMLYIDPVPHRSSFQLRAMVMVFGFTVHAVLAKLIYAESLSGVAAADARKGAILMYYGGDIVDALLISVFCLFWYRNSVFSKEKIPSEGVRE</sequence>
<keyword evidence="8" id="KW-1185">Reference proteome</keyword>
<keyword evidence="5 6" id="KW-0472">Membrane</keyword>
<evidence type="ECO:0000256" key="4">
    <source>
        <dbReference type="ARBA" id="ARBA00022989"/>
    </source>
</evidence>
<feature type="transmembrane region" description="Helical" evidence="6">
    <location>
        <begin position="106"/>
        <end position="127"/>
    </location>
</feature>
<dbReference type="InterPro" id="IPR019108">
    <property type="entry name" value="Caa3_assmbl_CtaG-rel"/>
</dbReference>
<proteinExistence type="predicted"/>
<dbReference type="Proteomes" id="UP000319756">
    <property type="component" value="Chromosome"/>
</dbReference>
<feature type="transmembrane region" description="Helical" evidence="6">
    <location>
        <begin position="31"/>
        <end position="50"/>
    </location>
</feature>
<accession>A0A514LGX7</accession>
<dbReference type="RefSeq" id="WP_142088227.1">
    <property type="nucleotide sequence ID" value="NZ_CP035485.1"/>
</dbReference>
<evidence type="ECO:0000313" key="7">
    <source>
        <dbReference type="EMBL" id="QDI90795.1"/>
    </source>
</evidence>
<feature type="transmembrane region" description="Helical" evidence="6">
    <location>
        <begin position="174"/>
        <end position="194"/>
    </location>
</feature>
<evidence type="ECO:0000256" key="1">
    <source>
        <dbReference type="ARBA" id="ARBA00004651"/>
    </source>
</evidence>
<dbReference type="Pfam" id="PF09678">
    <property type="entry name" value="Caa3_CtaG"/>
    <property type="match status" value="1"/>
</dbReference>
<evidence type="ECO:0000256" key="5">
    <source>
        <dbReference type="ARBA" id="ARBA00023136"/>
    </source>
</evidence>
<evidence type="ECO:0000313" key="8">
    <source>
        <dbReference type="Proteomes" id="UP000319756"/>
    </source>
</evidence>
<dbReference type="OrthoDB" id="5024156at2"/>
<protein>
    <submittedName>
        <fullName evidence="7">Cytochrome c oxidase assembly protein</fullName>
    </submittedName>
</protein>
<keyword evidence="3 6" id="KW-0812">Transmembrane</keyword>
<feature type="transmembrane region" description="Helical" evidence="6">
    <location>
        <begin position="139"/>
        <end position="162"/>
    </location>
</feature>
<organism evidence="7 8">
    <name type="scientific">Salicibibacter halophilus</name>
    <dbReference type="NCBI Taxonomy" id="2502791"/>
    <lineage>
        <taxon>Bacteria</taxon>
        <taxon>Bacillati</taxon>
        <taxon>Bacillota</taxon>
        <taxon>Bacilli</taxon>
        <taxon>Bacillales</taxon>
        <taxon>Bacillaceae</taxon>
        <taxon>Salicibibacter</taxon>
    </lineage>
</organism>
<evidence type="ECO:0000256" key="6">
    <source>
        <dbReference type="SAM" id="Phobius"/>
    </source>
</evidence>
<keyword evidence="2" id="KW-1003">Cell membrane</keyword>